<sequence length="90" mass="9104">MYPRTIILTLASMLSFSAVLHAAPIDEVNANILAMKNNLGCTAPEGCQRNATAVALSNSDNSGALSALPPLALTTPAVAVVVSGLIASLL</sequence>
<evidence type="ECO:0008006" key="4">
    <source>
        <dbReference type="Google" id="ProtNLM"/>
    </source>
</evidence>
<comment type="caution">
    <text evidence="2">The sequence shown here is derived from an EMBL/GenBank/DDBJ whole genome shotgun (WGS) entry which is preliminary data.</text>
</comment>
<proteinExistence type="predicted"/>
<accession>A0AAW0GGM1</accession>
<feature type="signal peptide" evidence="1">
    <location>
        <begin position="1"/>
        <end position="22"/>
    </location>
</feature>
<reference evidence="2 3" key="1">
    <citation type="submission" date="2022-09" db="EMBL/GenBank/DDBJ databases">
        <authorList>
            <person name="Palmer J.M."/>
        </authorList>
    </citation>
    <scope>NUCLEOTIDE SEQUENCE [LARGE SCALE GENOMIC DNA]</scope>
    <source>
        <strain evidence="2 3">DSM 7382</strain>
    </source>
</reference>
<protein>
    <recommendedName>
        <fullName evidence="4">Secreted protein</fullName>
    </recommendedName>
</protein>
<name>A0AAW0GGM1_9APHY</name>
<dbReference type="Proteomes" id="UP001385951">
    <property type="component" value="Unassembled WGS sequence"/>
</dbReference>
<evidence type="ECO:0000256" key="1">
    <source>
        <dbReference type="SAM" id="SignalP"/>
    </source>
</evidence>
<feature type="chain" id="PRO_5043990410" description="Secreted protein" evidence="1">
    <location>
        <begin position="23"/>
        <end position="90"/>
    </location>
</feature>
<keyword evidence="3" id="KW-1185">Reference proteome</keyword>
<evidence type="ECO:0000313" key="2">
    <source>
        <dbReference type="EMBL" id="KAK7691762.1"/>
    </source>
</evidence>
<evidence type="ECO:0000313" key="3">
    <source>
        <dbReference type="Proteomes" id="UP001385951"/>
    </source>
</evidence>
<dbReference type="AlphaFoldDB" id="A0AAW0GGM1"/>
<dbReference type="EMBL" id="JASBNA010000005">
    <property type="protein sequence ID" value="KAK7691762.1"/>
    <property type="molecule type" value="Genomic_DNA"/>
</dbReference>
<gene>
    <name evidence="2" type="ORF">QCA50_005163</name>
</gene>
<keyword evidence="1" id="KW-0732">Signal</keyword>
<organism evidence="2 3">
    <name type="scientific">Cerrena zonata</name>
    <dbReference type="NCBI Taxonomy" id="2478898"/>
    <lineage>
        <taxon>Eukaryota</taxon>
        <taxon>Fungi</taxon>
        <taxon>Dikarya</taxon>
        <taxon>Basidiomycota</taxon>
        <taxon>Agaricomycotina</taxon>
        <taxon>Agaricomycetes</taxon>
        <taxon>Polyporales</taxon>
        <taxon>Cerrenaceae</taxon>
        <taxon>Cerrena</taxon>
    </lineage>
</organism>